<dbReference type="InterPro" id="IPR049163">
    <property type="entry name" value="Pif1-like_2B_dom"/>
</dbReference>
<dbReference type="EMBL" id="CASHTH010003876">
    <property type="protein sequence ID" value="CAI8050544.1"/>
    <property type="molecule type" value="Genomic_DNA"/>
</dbReference>
<keyword evidence="8" id="KW-0413">Isomerase</keyword>
<evidence type="ECO:0000256" key="8">
    <source>
        <dbReference type="ARBA" id="ARBA00023235"/>
    </source>
</evidence>
<evidence type="ECO:0000256" key="6">
    <source>
        <dbReference type="ARBA" id="ARBA00023125"/>
    </source>
</evidence>
<dbReference type="AlphaFoldDB" id="A0AA35XAR8"/>
<keyword evidence="5" id="KW-0067">ATP-binding</keyword>
<reference evidence="10" key="1">
    <citation type="submission" date="2023-03" db="EMBL/GenBank/DDBJ databases">
        <authorList>
            <person name="Steffen K."/>
            <person name="Cardenas P."/>
        </authorList>
    </citation>
    <scope>NUCLEOTIDE SEQUENCE</scope>
</reference>
<keyword evidence="7" id="KW-0234">DNA repair</keyword>
<accession>A0AA35XAR8</accession>
<proteinExistence type="predicted"/>
<feature type="domain" description="DNA helicase Pif1-like 2B" evidence="9">
    <location>
        <begin position="8"/>
        <end position="38"/>
    </location>
</feature>
<evidence type="ECO:0000313" key="11">
    <source>
        <dbReference type="Proteomes" id="UP001174909"/>
    </source>
</evidence>
<keyword evidence="4" id="KW-0347">Helicase</keyword>
<evidence type="ECO:0000256" key="7">
    <source>
        <dbReference type="ARBA" id="ARBA00023204"/>
    </source>
</evidence>
<name>A0AA35XAR8_GEOBA</name>
<evidence type="ECO:0000256" key="2">
    <source>
        <dbReference type="ARBA" id="ARBA00022763"/>
    </source>
</evidence>
<evidence type="ECO:0000313" key="10">
    <source>
        <dbReference type="EMBL" id="CAI8050544.1"/>
    </source>
</evidence>
<dbReference type="InterPro" id="IPR051055">
    <property type="entry name" value="PIF1_helicase"/>
</dbReference>
<dbReference type="PANTHER" id="PTHR47642">
    <property type="entry name" value="ATP-DEPENDENT DNA HELICASE"/>
    <property type="match status" value="1"/>
</dbReference>
<keyword evidence="11" id="KW-1185">Reference proteome</keyword>
<keyword evidence="3" id="KW-0378">Hydrolase</keyword>
<evidence type="ECO:0000256" key="1">
    <source>
        <dbReference type="ARBA" id="ARBA00022741"/>
    </source>
</evidence>
<evidence type="ECO:0000256" key="4">
    <source>
        <dbReference type="ARBA" id="ARBA00022806"/>
    </source>
</evidence>
<dbReference type="Proteomes" id="UP001174909">
    <property type="component" value="Unassembled WGS sequence"/>
</dbReference>
<keyword evidence="6" id="KW-0238">DNA-binding</keyword>
<evidence type="ECO:0000256" key="5">
    <source>
        <dbReference type="ARBA" id="ARBA00022840"/>
    </source>
</evidence>
<organism evidence="10 11">
    <name type="scientific">Geodia barretti</name>
    <name type="common">Barrett's horny sponge</name>
    <dbReference type="NCBI Taxonomy" id="519541"/>
    <lineage>
        <taxon>Eukaryota</taxon>
        <taxon>Metazoa</taxon>
        <taxon>Porifera</taxon>
        <taxon>Demospongiae</taxon>
        <taxon>Heteroscleromorpha</taxon>
        <taxon>Tetractinellida</taxon>
        <taxon>Astrophorina</taxon>
        <taxon>Geodiidae</taxon>
        <taxon>Geodia</taxon>
    </lineage>
</organism>
<gene>
    <name evidence="10" type="ORF">GBAR_LOCUS27747</name>
</gene>
<keyword evidence="2" id="KW-0227">DNA damage</keyword>
<evidence type="ECO:0000259" key="9">
    <source>
        <dbReference type="Pfam" id="PF21530"/>
    </source>
</evidence>
<keyword evidence="1" id="KW-0547">Nucleotide-binding</keyword>
<sequence>MTAGLEAKLCLAVGARVMLRRNIDTKAGLVNGAIGTVLSIAAQHVTVQFDNVPAPCKIDKPMQLPSTSVRVCH</sequence>
<dbReference type="Pfam" id="PF21530">
    <property type="entry name" value="Pif1_2B_dom"/>
    <property type="match status" value="1"/>
</dbReference>
<evidence type="ECO:0000256" key="3">
    <source>
        <dbReference type="ARBA" id="ARBA00022801"/>
    </source>
</evidence>
<dbReference type="PANTHER" id="PTHR47642:SF5">
    <property type="entry name" value="ATP-DEPENDENT DNA HELICASE"/>
    <property type="match status" value="1"/>
</dbReference>
<comment type="caution">
    <text evidence="10">The sequence shown here is derived from an EMBL/GenBank/DDBJ whole genome shotgun (WGS) entry which is preliminary data.</text>
</comment>
<dbReference type="Gene3D" id="2.30.30.940">
    <property type="match status" value="1"/>
</dbReference>
<protein>
    <recommendedName>
        <fullName evidence="9">DNA helicase Pif1-like 2B domain-containing protein</fullName>
    </recommendedName>
</protein>